<dbReference type="PROSITE" id="PS51186">
    <property type="entry name" value="GNAT"/>
    <property type="match status" value="2"/>
</dbReference>
<accession>A0A0W0ZIH1</accession>
<dbReference type="SUPFAM" id="SSF55729">
    <property type="entry name" value="Acyl-CoA N-acyltransferases (Nat)"/>
    <property type="match status" value="2"/>
</dbReference>
<dbReference type="STRING" id="947033.Lste_2113"/>
<name>A0A0W0ZIH1_9GAMM</name>
<dbReference type="OrthoDB" id="9803772at2"/>
<keyword evidence="1 4" id="KW-0808">Transferase</keyword>
<dbReference type="Pfam" id="PF00583">
    <property type="entry name" value="Acetyltransf_1"/>
    <property type="match status" value="2"/>
</dbReference>
<reference evidence="4 5" key="1">
    <citation type="submission" date="2015-11" db="EMBL/GenBank/DDBJ databases">
        <title>Genomic analysis of 38 Legionella species identifies large and diverse effector repertoires.</title>
        <authorList>
            <person name="Burstein D."/>
            <person name="Amaro F."/>
            <person name="Zusman T."/>
            <person name="Lifshitz Z."/>
            <person name="Cohen O."/>
            <person name="Gilbert J.A."/>
            <person name="Pupko T."/>
            <person name="Shuman H.A."/>
            <person name="Segal G."/>
        </authorList>
    </citation>
    <scope>NUCLEOTIDE SEQUENCE [LARGE SCALE GENOMIC DNA]</scope>
    <source>
        <strain evidence="4 5">IMVS3376</strain>
    </source>
</reference>
<evidence type="ECO:0000259" key="3">
    <source>
        <dbReference type="PROSITE" id="PS51186"/>
    </source>
</evidence>
<keyword evidence="2" id="KW-0012">Acyltransferase</keyword>
<dbReference type="PANTHER" id="PTHR43877">
    <property type="entry name" value="AMINOALKYLPHOSPHONATE N-ACETYLTRANSFERASE-RELATED-RELATED"/>
    <property type="match status" value="1"/>
</dbReference>
<comment type="caution">
    <text evidence="4">The sequence shown here is derived from an EMBL/GenBank/DDBJ whole genome shotgun (WGS) entry which is preliminary data.</text>
</comment>
<evidence type="ECO:0000313" key="4">
    <source>
        <dbReference type="EMBL" id="KTD68955.1"/>
    </source>
</evidence>
<evidence type="ECO:0000256" key="2">
    <source>
        <dbReference type="ARBA" id="ARBA00023315"/>
    </source>
</evidence>
<dbReference type="InterPro" id="IPR016181">
    <property type="entry name" value="Acyl_CoA_acyltransferase"/>
</dbReference>
<dbReference type="EMBL" id="LNYY01000019">
    <property type="protein sequence ID" value="KTD68955.1"/>
    <property type="molecule type" value="Genomic_DNA"/>
</dbReference>
<dbReference type="InterPro" id="IPR000182">
    <property type="entry name" value="GNAT_dom"/>
</dbReference>
<dbReference type="PANTHER" id="PTHR43877:SF2">
    <property type="entry name" value="AMINOALKYLPHOSPHONATE N-ACETYLTRANSFERASE-RELATED"/>
    <property type="match status" value="1"/>
</dbReference>
<dbReference type="CDD" id="cd04301">
    <property type="entry name" value="NAT_SF"/>
    <property type="match status" value="2"/>
</dbReference>
<dbReference type="AlphaFoldDB" id="A0A0W0ZIH1"/>
<dbReference type="GO" id="GO:0016747">
    <property type="term" value="F:acyltransferase activity, transferring groups other than amino-acyl groups"/>
    <property type="evidence" value="ECO:0007669"/>
    <property type="project" value="InterPro"/>
</dbReference>
<sequence>MIKIEKITSELAQSLCRIITKDLPEYFGLPEANEHYAIGVKTRTNFAAKSGDDYIGLVSIDFPYPNNANIYWMAVKRNFHRQGVGKQLIDATCHFAETQGAKTITVETLSPSESEENYLKTYLFYQSVGFNPLLDLKPAGYEWNMVYMVKPLEAQVVNQHSIVIKALELSDIPVLVDAFQKANWQKPESLFEAYHQEQQQSERVIWVAYIQDQIAGYVTLKWTSHYEPFANQGISEIMDLNVLPSFRKLGIGSALLTAAEEKAFSQHEQVGIGVGLYGGPDGGYGQAQRLYVNRGYIPDGLGITYDYKPTVPGQSYPLDDDLILWFTKKASTDANKTRS</sequence>
<dbReference type="Gene3D" id="3.40.630.30">
    <property type="match status" value="2"/>
</dbReference>
<proteinExistence type="predicted"/>
<gene>
    <name evidence="4" type="ORF">Lste_2113</name>
</gene>
<dbReference type="Proteomes" id="UP000054926">
    <property type="component" value="Unassembled WGS sequence"/>
</dbReference>
<organism evidence="4 5">
    <name type="scientific">Legionella steelei</name>
    <dbReference type="NCBI Taxonomy" id="947033"/>
    <lineage>
        <taxon>Bacteria</taxon>
        <taxon>Pseudomonadati</taxon>
        <taxon>Pseudomonadota</taxon>
        <taxon>Gammaproteobacteria</taxon>
        <taxon>Legionellales</taxon>
        <taxon>Legionellaceae</taxon>
        <taxon>Legionella</taxon>
    </lineage>
</organism>
<protein>
    <submittedName>
        <fullName evidence="4">GNAT family acetyltransferase</fullName>
    </submittedName>
</protein>
<dbReference type="InterPro" id="IPR050832">
    <property type="entry name" value="Bact_Acetyltransf"/>
</dbReference>
<evidence type="ECO:0000256" key="1">
    <source>
        <dbReference type="ARBA" id="ARBA00022679"/>
    </source>
</evidence>
<keyword evidence="5" id="KW-1185">Reference proteome</keyword>
<evidence type="ECO:0000313" key="5">
    <source>
        <dbReference type="Proteomes" id="UP000054926"/>
    </source>
</evidence>
<feature type="domain" description="N-acetyltransferase" evidence="3">
    <location>
        <begin position="2"/>
        <end position="153"/>
    </location>
</feature>
<dbReference type="PATRIC" id="fig|947033.5.peg.2239"/>
<feature type="domain" description="N-acetyltransferase" evidence="3">
    <location>
        <begin position="162"/>
        <end position="323"/>
    </location>
</feature>